<accession>A0ACC4E1Y0</accession>
<gene>
    <name evidence="1" type="ORF">ACCO45_003761</name>
</gene>
<protein>
    <submittedName>
        <fullName evidence="1">Uncharacterized protein</fullName>
    </submittedName>
</protein>
<keyword evidence="2" id="KW-1185">Reference proteome</keyword>
<evidence type="ECO:0000313" key="1">
    <source>
        <dbReference type="EMBL" id="KAL3962238.1"/>
    </source>
</evidence>
<organism evidence="1 2">
    <name type="scientific">Purpureocillium lilacinum</name>
    <name type="common">Paecilomyces lilacinus</name>
    <dbReference type="NCBI Taxonomy" id="33203"/>
    <lineage>
        <taxon>Eukaryota</taxon>
        <taxon>Fungi</taxon>
        <taxon>Dikarya</taxon>
        <taxon>Ascomycota</taxon>
        <taxon>Pezizomycotina</taxon>
        <taxon>Sordariomycetes</taxon>
        <taxon>Hypocreomycetidae</taxon>
        <taxon>Hypocreales</taxon>
        <taxon>Ophiocordycipitaceae</taxon>
        <taxon>Purpureocillium</taxon>
    </lineage>
</organism>
<dbReference type="Proteomes" id="UP001638806">
    <property type="component" value="Unassembled WGS sequence"/>
</dbReference>
<reference evidence="1" key="1">
    <citation type="submission" date="2024-12" db="EMBL/GenBank/DDBJ databases">
        <title>Comparative genomics and development of molecular markers within Purpureocillium lilacinum and among Purpureocillium species.</title>
        <authorList>
            <person name="Yeh Z.-Y."/>
            <person name="Ni N.-T."/>
            <person name="Lo P.-H."/>
            <person name="Mushyakhwo K."/>
            <person name="Lin C.-F."/>
            <person name="Nai Y.-S."/>
        </authorList>
    </citation>
    <scope>NUCLEOTIDE SEQUENCE</scope>
    <source>
        <strain evidence="1">NCHU-NPUST-175</strain>
    </source>
</reference>
<evidence type="ECO:0000313" key="2">
    <source>
        <dbReference type="Proteomes" id="UP001638806"/>
    </source>
</evidence>
<dbReference type="EMBL" id="JBGNUJ010000003">
    <property type="protein sequence ID" value="KAL3962238.1"/>
    <property type="molecule type" value="Genomic_DNA"/>
</dbReference>
<comment type="caution">
    <text evidence="1">The sequence shown here is derived from an EMBL/GenBank/DDBJ whole genome shotgun (WGS) entry which is preliminary data.</text>
</comment>
<sequence length="123" mass="13976">MPRIHDWVSGFSQHHDWIVIMGISCTFDTGPFDDADDAMLRDRMAILHQLGLPRTFQIACAEQKPCEKPGDLCIWASMGPQYAQCRRDADGILNIFTPSGMNQEHYRWELPGKNMAVWIGPPC</sequence>
<name>A0ACC4E1Y0_PURLI</name>
<proteinExistence type="predicted"/>